<dbReference type="PROSITE" id="PS51450">
    <property type="entry name" value="LRR"/>
    <property type="match status" value="1"/>
</dbReference>
<dbReference type="STRING" id="3818.A0A444YQ03"/>
<dbReference type="AlphaFoldDB" id="A0A444YQ03"/>
<sequence>MAELIEYNLEDVDVAILAVRVALAKGMNWDDLSRMVKDEKKAGNPVASLIDKLHLERNCMTLLLANNPDEMDDDKKTLPVDKGLRSCVNLKWLSVLENKLETLEGIQGLTKLTVLDERDRSRILSPYKKILQWIENTRNVKLDIRTKLCLRDSLYLLAKSAEQRHNDSIANGCTGDDQACKSMVPHNGSRCMRFMDMETDINPIDRSIAHLLFHRPHDQLMSHLYDTIPFKSSATTKNLSESSSPSGNGWRIYRGTKSVDGIKAGARIDVPARALDSLRGWIVRSHIGWGGKRSMPYKGVDTSL</sequence>
<dbReference type="EMBL" id="SDMP01000016">
    <property type="protein sequence ID" value="RYR03987.1"/>
    <property type="molecule type" value="Genomic_DNA"/>
</dbReference>
<accession>A0A444YQ03</accession>
<dbReference type="PANTHER" id="PTHR33334">
    <property type="entry name" value="PROTEIN LNK1"/>
    <property type="match status" value="1"/>
</dbReference>
<reference evidence="1 2" key="1">
    <citation type="submission" date="2019-01" db="EMBL/GenBank/DDBJ databases">
        <title>Sequencing of cultivated peanut Arachis hypogaea provides insights into genome evolution and oil improvement.</title>
        <authorList>
            <person name="Chen X."/>
        </authorList>
    </citation>
    <scope>NUCLEOTIDE SEQUENCE [LARGE SCALE GENOMIC DNA]</scope>
    <source>
        <strain evidence="2">cv. Fuhuasheng</strain>
        <tissue evidence="1">Leaves</tissue>
    </source>
</reference>
<dbReference type="InterPro" id="IPR001611">
    <property type="entry name" value="Leu-rich_rpt"/>
</dbReference>
<protein>
    <submittedName>
        <fullName evidence="1">Uncharacterized protein</fullName>
    </submittedName>
</protein>
<name>A0A444YQ03_ARAHY</name>
<proteinExistence type="predicted"/>
<keyword evidence="2" id="KW-1185">Reference proteome</keyword>
<dbReference type="Proteomes" id="UP000289738">
    <property type="component" value="Chromosome B06"/>
</dbReference>
<dbReference type="InterPro" id="IPR039928">
    <property type="entry name" value="LNK"/>
</dbReference>
<comment type="caution">
    <text evidence="1">The sequence shown here is derived from an EMBL/GenBank/DDBJ whole genome shotgun (WGS) entry which is preliminary data.</text>
</comment>
<dbReference type="GO" id="GO:0006355">
    <property type="term" value="P:regulation of DNA-templated transcription"/>
    <property type="evidence" value="ECO:0007669"/>
    <property type="project" value="InterPro"/>
</dbReference>
<evidence type="ECO:0000313" key="1">
    <source>
        <dbReference type="EMBL" id="RYR03987.1"/>
    </source>
</evidence>
<organism evidence="1 2">
    <name type="scientific">Arachis hypogaea</name>
    <name type="common">Peanut</name>
    <dbReference type="NCBI Taxonomy" id="3818"/>
    <lineage>
        <taxon>Eukaryota</taxon>
        <taxon>Viridiplantae</taxon>
        <taxon>Streptophyta</taxon>
        <taxon>Embryophyta</taxon>
        <taxon>Tracheophyta</taxon>
        <taxon>Spermatophyta</taxon>
        <taxon>Magnoliopsida</taxon>
        <taxon>eudicotyledons</taxon>
        <taxon>Gunneridae</taxon>
        <taxon>Pentapetalae</taxon>
        <taxon>rosids</taxon>
        <taxon>fabids</taxon>
        <taxon>Fabales</taxon>
        <taxon>Fabaceae</taxon>
        <taxon>Papilionoideae</taxon>
        <taxon>50 kb inversion clade</taxon>
        <taxon>dalbergioids sensu lato</taxon>
        <taxon>Dalbergieae</taxon>
        <taxon>Pterocarpus clade</taxon>
        <taxon>Arachis</taxon>
    </lineage>
</organism>
<dbReference type="PANTHER" id="PTHR33334:SF8">
    <property type="entry name" value="PROTEIN LNK1"/>
    <property type="match status" value="1"/>
</dbReference>
<gene>
    <name evidence="1" type="ORF">Ahy_B06g083483</name>
</gene>
<evidence type="ECO:0000313" key="2">
    <source>
        <dbReference type="Proteomes" id="UP000289738"/>
    </source>
</evidence>
<dbReference type="GO" id="GO:0007623">
    <property type="term" value="P:circadian rhythm"/>
    <property type="evidence" value="ECO:0007669"/>
    <property type="project" value="InterPro"/>
</dbReference>